<evidence type="ECO:0000313" key="3">
    <source>
        <dbReference type="EMBL" id="AGT42873.1"/>
    </source>
</evidence>
<dbReference type="KEGG" id="tped:TPE_0377"/>
<accession>S5ZY12</accession>
<dbReference type="InterPro" id="IPR007167">
    <property type="entry name" value="Fe-transptr_FeoA-like"/>
</dbReference>
<dbReference type="PATRIC" id="fig|1291379.3.peg.376"/>
<name>S5ZY12_9SPIR</name>
<gene>
    <name evidence="3" type="ORF">TPE_0377</name>
</gene>
<organism evidence="3 4">
    <name type="scientific">Treponema pedis str. T A4</name>
    <dbReference type="NCBI Taxonomy" id="1291379"/>
    <lineage>
        <taxon>Bacteria</taxon>
        <taxon>Pseudomonadati</taxon>
        <taxon>Spirochaetota</taxon>
        <taxon>Spirochaetia</taxon>
        <taxon>Spirochaetales</taxon>
        <taxon>Treponemataceae</taxon>
        <taxon>Treponema</taxon>
    </lineage>
</organism>
<proteinExistence type="predicted"/>
<reference evidence="3 4" key="1">
    <citation type="journal article" date="2013" name="PLoS ONE">
        <title>Genome-Wide Relatedness of Treponema pedis, from Gingiva and Necrotic Skin Lesions of Pigs, with the Human Oral Pathogen Treponema denticola.</title>
        <authorList>
            <person name="Svartstrom O."/>
            <person name="Mushtaq M."/>
            <person name="Pringle M."/>
            <person name="Segerman B."/>
        </authorList>
    </citation>
    <scope>NUCLEOTIDE SEQUENCE [LARGE SCALE GENOMIC DNA]</scope>
    <source>
        <strain evidence="3">T A4</strain>
    </source>
</reference>
<evidence type="ECO:0000256" key="1">
    <source>
        <dbReference type="ARBA" id="ARBA00023004"/>
    </source>
</evidence>
<evidence type="ECO:0000313" key="4">
    <source>
        <dbReference type="Proteomes" id="UP000015620"/>
    </source>
</evidence>
<dbReference type="STRING" id="1291379.TPE_0377"/>
<keyword evidence="4" id="KW-1185">Reference proteome</keyword>
<dbReference type="Gene3D" id="2.30.30.90">
    <property type="match status" value="1"/>
</dbReference>
<dbReference type="InterPro" id="IPR008988">
    <property type="entry name" value="Transcriptional_repressor_C"/>
</dbReference>
<dbReference type="AlphaFoldDB" id="S5ZY12"/>
<dbReference type="InterPro" id="IPR053184">
    <property type="entry name" value="FeoA-like"/>
</dbReference>
<sequence length="75" mass="8070">MIPLIILKAGEKASVLRFDGTGAEFSRLRSFGIDVNTELTVVTSQADKQGPMLLLVNGAKYAVDYDLASKILVCP</sequence>
<dbReference type="PANTHER" id="PTHR43151">
    <property type="entry name" value="FEOA FAMILY PROTEIN"/>
    <property type="match status" value="1"/>
</dbReference>
<dbReference type="SUPFAM" id="SSF50037">
    <property type="entry name" value="C-terminal domain of transcriptional repressors"/>
    <property type="match status" value="1"/>
</dbReference>
<dbReference type="EMBL" id="CP004120">
    <property type="protein sequence ID" value="AGT42873.1"/>
    <property type="molecule type" value="Genomic_DNA"/>
</dbReference>
<feature type="domain" description="Ferrous iron transporter FeoA-like" evidence="2">
    <location>
        <begin position="2"/>
        <end position="75"/>
    </location>
</feature>
<dbReference type="SMART" id="SM00899">
    <property type="entry name" value="FeoA"/>
    <property type="match status" value="1"/>
</dbReference>
<dbReference type="Pfam" id="PF04023">
    <property type="entry name" value="FeoA"/>
    <property type="match status" value="1"/>
</dbReference>
<dbReference type="Proteomes" id="UP000015620">
    <property type="component" value="Chromosome"/>
</dbReference>
<keyword evidence="1" id="KW-0408">Iron</keyword>
<protein>
    <submittedName>
        <fullName evidence="3">FeoA</fullName>
    </submittedName>
</protein>
<dbReference type="InterPro" id="IPR038157">
    <property type="entry name" value="FeoA_core_dom"/>
</dbReference>
<dbReference type="PANTHER" id="PTHR43151:SF2">
    <property type="entry name" value="FE(2+) TRANSPORT PROTEIN A-RELATED"/>
    <property type="match status" value="1"/>
</dbReference>
<evidence type="ECO:0000259" key="2">
    <source>
        <dbReference type="SMART" id="SM00899"/>
    </source>
</evidence>
<dbReference type="HOGENOM" id="CLU_150646_6_3_12"/>
<dbReference type="GO" id="GO:0046914">
    <property type="term" value="F:transition metal ion binding"/>
    <property type="evidence" value="ECO:0007669"/>
    <property type="project" value="InterPro"/>
</dbReference>
<dbReference type="OrthoDB" id="362444at2"/>